<keyword evidence="2" id="KW-0677">Repeat</keyword>
<dbReference type="InterPro" id="IPR017907">
    <property type="entry name" value="Znf_RING_CS"/>
</dbReference>
<evidence type="ECO:0000313" key="8">
    <source>
        <dbReference type="EMBL" id="KAD3069281.1"/>
    </source>
</evidence>
<keyword evidence="4" id="KW-0862">Zinc</keyword>
<dbReference type="Proteomes" id="UP000326396">
    <property type="component" value="Linkage Group LG7"/>
</dbReference>
<evidence type="ECO:0000256" key="1">
    <source>
        <dbReference type="ARBA" id="ARBA00022723"/>
    </source>
</evidence>
<dbReference type="GO" id="GO:0008270">
    <property type="term" value="F:zinc ion binding"/>
    <property type="evidence" value="ECO:0007669"/>
    <property type="project" value="UniProtKB-KW"/>
</dbReference>
<dbReference type="PROSITE" id="PS00518">
    <property type="entry name" value="ZF_RING_1"/>
    <property type="match status" value="1"/>
</dbReference>
<accession>A0A5N6M6C9</accession>
<dbReference type="SUPFAM" id="SSF54631">
    <property type="entry name" value="CBS-domain pair"/>
    <property type="match status" value="1"/>
</dbReference>
<evidence type="ECO:0000256" key="4">
    <source>
        <dbReference type="ARBA" id="ARBA00022833"/>
    </source>
</evidence>
<reference evidence="8 9" key="1">
    <citation type="submission" date="2019-05" db="EMBL/GenBank/DDBJ databases">
        <title>Mikania micrantha, genome provides insights into the molecular mechanism of rapid growth.</title>
        <authorList>
            <person name="Liu B."/>
        </authorList>
    </citation>
    <scope>NUCLEOTIDE SEQUENCE [LARGE SCALE GENOMIC DNA]</scope>
    <source>
        <strain evidence="8">NLD-2019</strain>
        <tissue evidence="8">Leaf</tissue>
    </source>
</reference>
<evidence type="ECO:0000259" key="7">
    <source>
        <dbReference type="PROSITE" id="PS50089"/>
    </source>
</evidence>
<name>A0A5N6M6C9_9ASTR</name>
<dbReference type="GO" id="GO:0005737">
    <property type="term" value="C:cytoplasm"/>
    <property type="evidence" value="ECO:0007669"/>
    <property type="project" value="TreeGrafter"/>
</dbReference>
<protein>
    <recommendedName>
        <fullName evidence="7">RING-type domain-containing protein</fullName>
    </recommendedName>
</protein>
<dbReference type="PANTHER" id="PTHR13780">
    <property type="entry name" value="AMP-ACTIVATED PROTEIN KINASE, GAMMA REGULATORY SUBUNIT"/>
    <property type="match status" value="1"/>
</dbReference>
<dbReference type="OrthoDB" id="681454at2759"/>
<dbReference type="AlphaFoldDB" id="A0A5N6M6C9"/>
<dbReference type="PANTHER" id="PTHR13780:SF135">
    <property type="entry name" value="CBS DOMAIN-CONTAINING PROTEIN"/>
    <property type="match status" value="1"/>
</dbReference>
<sequence length="623" mass="69806">MAISFFATQVSDLCLGKPPLRSLPTTATVADAVTSLKRSGEIYVSLWTCDRSGSVAACNNTGCCRCVGKICMVDVIVHLCKEENLLNPLDALQSNVLDVVPKVKGIIRHLESNSSLLEAIDCILEGAQNLVIPICTNSRKQPTNPCVFNHTLHHNQQFCWLTQEDVVRFLLNSIGIFSPIPTFTIEALDLIQKSTFTVNYHDPAITILPLISCSLLDQTSIGVVDKDNRLIGEISPFTLACCDETAAAAIATLSAGDLMAYIDYSGPSDELVSLVKMRMHERNLTTMLDLMDDYYNPLSLSSSCSSDEEFGSAKSGCVGRSYPGRRFEAIVCHPWNSLIAVMVQMIALRVSYAWVVKHDYTLVGIVTYADILNQFRSIEEIYVGSMRRSFKDSLKVLEADIQHANALALDLRREYDGACVQMRMSYSAAARFLLFFVQWSDCHLAGALGFLRILIYKVYVDGTTTMSAHERKASIREFYGIIYPSLMQLQRGATHPEDSKQKKICDEGYLKQDDDDDDHDDDEDDDAVESRCSDIESEEECGICMEANDKLVLPKCTHAMCSNCYNNWRRRSLSCPFCRVSLKTTDPGEVWVYVCRKEVMDIATIRWGNLKRFFMYIENLPLV</sequence>
<dbReference type="InterPro" id="IPR001841">
    <property type="entry name" value="Znf_RING"/>
</dbReference>
<dbReference type="InterPro" id="IPR050511">
    <property type="entry name" value="AMPK_gamma/SDS23_families"/>
</dbReference>
<dbReference type="Pfam" id="PF13920">
    <property type="entry name" value="zf-C3HC4_3"/>
    <property type="match status" value="1"/>
</dbReference>
<dbReference type="Gene3D" id="3.30.40.10">
    <property type="entry name" value="Zinc/RING finger domain, C3HC4 (zinc finger)"/>
    <property type="match status" value="1"/>
</dbReference>
<comment type="caution">
    <text evidence="8">The sequence shown here is derived from an EMBL/GenBank/DDBJ whole genome shotgun (WGS) entry which is preliminary data.</text>
</comment>
<dbReference type="SUPFAM" id="SSF57850">
    <property type="entry name" value="RING/U-box"/>
    <property type="match status" value="1"/>
</dbReference>
<dbReference type="InterPro" id="IPR013083">
    <property type="entry name" value="Znf_RING/FYVE/PHD"/>
</dbReference>
<keyword evidence="5" id="KW-0129">CBS domain</keyword>
<feature type="domain" description="RING-type" evidence="7">
    <location>
        <begin position="541"/>
        <end position="579"/>
    </location>
</feature>
<keyword evidence="9" id="KW-1185">Reference proteome</keyword>
<evidence type="ECO:0000256" key="2">
    <source>
        <dbReference type="ARBA" id="ARBA00022737"/>
    </source>
</evidence>
<keyword evidence="1" id="KW-0479">Metal-binding</keyword>
<evidence type="ECO:0000313" key="9">
    <source>
        <dbReference type="Proteomes" id="UP000326396"/>
    </source>
</evidence>
<gene>
    <name evidence="8" type="ORF">E3N88_37161</name>
</gene>
<dbReference type="PROSITE" id="PS50089">
    <property type="entry name" value="ZF_RING_2"/>
    <property type="match status" value="1"/>
</dbReference>
<dbReference type="SMART" id="SM00184">
    <property type="entry name" value="RING"/>
    <property type="match status" value="1"/>
</dbReference>
<dbReference type="GO" id="GO:0005634">
    <property type="term" value="C:nucleus"/>
    <property type="evidence" value="ECO:0007669"/>
    <property type="project" value="TreeGrafter"/>
</dbReference>
<dbReference type="EMBL" id="SZYD01000017">
    <property type="protein sequence ID" value="KAD3069281.1"/>
    <property type="molecule type" value="Genomic_DNA"/>
</dbReference>
<organism evidence="8 9">
    <name type="scientific">Mikania micrantha</name>
    <name type="common">bitter vine</name>
    <dbReference type="NCBI Taxonomy" id="192012"/>
    <lineage>
        <taxon>Eukaryota</taxon>
        <taxon>Viridiplantae</taxon>
        <taxon>Streptophyta</taxon>
        <taxon>Embryophyta</taxon>
        <taxon>Tracheophyta</taxon>
        <taxon>Spermatophyta</taxon>
        <taxon>Magnoliopsida</taxon>
        <taxon>eudicotyledons</taxon>
        <taxon>Gunneridae</taxon>
        <taxon>Pentapetalae</taxon>
        <taxon>asterids</taxon>
        <taxon>campanulids</taxon>
        <taxon>Asterales</taxon>
        <taxon>Asteraceae</taxon>
        <taxon>Asteroideae</taxon>
        <taxon>Heliantheae alliance</taxon>
        <taxon>Eupatorieae</taxon>
        <taxon>Mikania</taxon>
    </lineage>
</organism>
<evidence type="ECO:0000256" key="6">
    <source>
        <dbReference type="PROSITE-ProRule" id="PRU00175"/>
    </source>
</evidence>
<evidence type="ECO:0000256" key="5">
    <source>
        <dbReference type="ARBA" id="ARBA00023122"/>
    </source>
</evidence>
<evidence type="ECO:0000256" key="3">
    <source>
        <dbReference type="ARBA" id="ARBA00022771"/>
    </source>
</evidence>
<dbReference type="InterPro" id="IPR046342">
    <property type="entry name" value="CBS_dom_sf"/>
</dbReference>
<keyword evidence="3 6" id="KW-0863">Zinc-finger</keyword>
<proteinExistence type="predicted"/>